<feature type="region of interest" description="Disordered" evidence="1">
    <location>
        <begin position="181"/>
        <end position="226"/>
    </location>
</feature>
<dbReference type="AlphaFoldDB" id="A0AAV7VH02"/>
<evidence type="ECO:0000313" key="3">
    <source>
        <dbReference type="Proteomes" id="UP001066276"/>
    </source>
</evidence>
<dbReference type="InterPro" id="IPR013083">
    <property type="entry name" value="Znf_RING/FYVE/PHD"/>
</dbReference>
<dbReference type="InterPro" id="IPR011011">
    <property type="entry name" value="Znf_FYVE_PHD"/>
</dbReference>
<gene>
    <name evidence="2" type="ORF">NDU88_003304</name>
</gene>
<dbReference type="Gene3D" id="3.30.40.10">
    <property type="entry name" value="Zinc/RING finger domain, C3HC4 (zinc finger)"/>
    <property type="match status" value="1"/>
</dbReference>
<reference evidence="2" key="1">
    <citation type="journal article" date="2022" name="bioRxiv">
        <title>Sequencing and chromosome-scale assembly of the giantPleurodeles waltlgenome.</title>
        <authorList>
            <person name="Brown T."/>
            <person name="Elewa A."/>
            <person name="Iarovenko S."/>
            <person name="Subramanian E."/>
            <person name="Araus A.J."/>
            <person name="Petzold A."/>
            <person name="Susuki M."/>
            <person name="Suzuki K.-i.T."/>
            <person name="Hayashi T."/>
            <person name="Toyoda A."/>
            <person name="Oliveira C."/>
            <person name="Osipova E."/>
            <person name="Leigh N.D."/>
            <person name="Simon A."/>
            <person name="Yun M.H."/>
        </authorList>
    </citation>
    <scope>NUCLEOTIDE SEQUENCE</scope>
    <source>
        <strain evidence="2">20211129_DDA</strain>
        <tissue evidence="2">Liver</tissue>
    </source>
</reference>
<comment type="caution">
    <text evidence="2">The sequence shown here is derived from an EMBL/GenBank/DDBJ whole genome shotgun (WGS) entry which is preliminary data.</text>
</comment>
<protein>
    <submittedName>
        <fullName evidence="2">Uncharacterized protein</fullName>
    </submittedName>
</protein>
<keyword evidence="3" id="KW-1185">Reference proteome</keyword>
<dbReference type="SUPFAM" id="SSF57903">
    <property type="entry name" value="FYVE/PHD zinc finger"/>
    <property type="match status" value="1"/>
</dbReference>
<evidence type="ECO:0000256" key="1">
    <source>
        <dbReference type="SAM" id="MobiDB-lite"/>
    </source>
</evidence>
<organism evidence="2 3">
    <name type="scientific">Pleurodeles waltl</name>
    <name type="common">Iberian ribbed newt</name>
    <dbReference type="NCBI Taxonomy" id="8319"/>
    <lineage>
        <taxon>Eukaryota</taxon>
        <taxon>Metazoa</taxon>
        <taxon>Chordata</taxon>
        <taxon>Craniata</taxon>
        <taxon>Vertebrata</taxon>
        <taxon>Euteleostomi</taxon>
        <taxon>Amphibia</taxon>
        <taxon>Batrachia</taxon>
        <taxon>Caudata</taxon>
        <taxon>Salamandroidea</taxon>
        <taxon>Salamandridae</taxon>
        <taxon>Pleurodelinae</taxon>
        <taxon>Pleurodeles</taxon>
    </lineage>
</organism>
<sequence length="613" mass="66725">MQDHSASAEGSSICGKHIVLSAWPGVEDLNALSKDVFVLVEDVSACAKEETNASIRVTEDNGLCVSSRAAKDERGGFVVLAVGSSGQIKEVESADKHDYSPACLREANEEENGCDIKTGFSVCLKNNDPRVCFVSKPDQKTYDGEVNPVLPYVGEKDLKAKQESHSDREADDQLDVYVTKEDGHPVSTDESSLATGSIVKEEEGASAKKNKASNALSTEDSNKDSVAARKKDESYIDFVQNVRGSSICIKKEISVVREIDADVSLRQQFPSEKCVRDQGNSVALTIQGPSATRCTPMTEEMNPSELLVEETGLTNFIKEKSGLSPVVNKKDNLRVCAKGEVDNAHFKHDNPTIYVMSDNGCRACAKEVKEGLNASLVEEKGPSSEGVNVGFSVCAMEDDGYRTCTCSLTITIQEPSLKGHLCKEEEIDSGTLLVKETSLRTSAMEEAILSPNEKGHLSPCHTKETILAEKHDSVRASVVKLVDSVPCLKGDANPFDPLKLKTCSNENPFVEAEPTAEVTMENTCLLTASHHISNSSTVNHLTVEQKVYISEEENSSLGRCCICNDEHSWPNNLLVYCDGGPGCKVAVHQGERARNKYFELLPFYVHLLLVTFL</sequence>
<name>A0AAV7VH02_PLEWA</name>
<dbReference type="EMBL" id="JANPWB010000003">
    <property type="protein sequence ID" value="KAJ1199470.1"/>
    <property type="molecule type" value="Genomic_DNA"/>
</dbReference>
<accession>A0AAV7VH02</accession>
<dbReference type="Proteomes" id="UP001066276">
    <property type="component" value="Chromosome 2_1"/>
</dbReference>
<proteinExistence type="predicted"/>
<evidence type="ECO:0000313" key="2">
    <source>
        <dbReference type="EMBL" id="KAJ1199470.1"/>
    </source>
</evidence>